<comment type="caution">
    <text evidence="2">The sequence shown here is derived from an EMBL/GenBank/DDBJ whole genome shotgun (WGS) entry which is preliminary data.</text>
</comment>
<protein>
    <recommendedName>
        <fullName evidence="4">Lipoprotein</fullName>
    </recommendedName>
</protein>
<dbReference type="AlphaFoldDB" id="A0A4S2H265"/>
<organism evidence="2 3">
    <name type="scientific">Marinicauda algicola</name>
    <dbReference type="NCBI Taxonomy" id="2029849"/>
    <lineage>
        <taxon>Bacteria</taxon>
        <taxon>Pseudomonadati</taxon>
        <taxon>Pseudomonadota</taxon>
        <taxon>Alphaproteobacteria</taxon>
        <taxon>Maricaulales</taxon>
        <taxon>Maricaulaceae</taxon>
        <taxon>Marinicauda</taxon>
    </lineage>
</organism>
<proteinExistence type="predicted"/>
<accession>A0A4S2H265</accession>
<dbReference type="Proteomes" id="UP000308054">
    <property type="component" value="Unassembled WGS sequence"/>
</dbReference>
<dbReference type="RefSeq" id="WP_135994189.1">
    <property type="nucleotide sequence ID" value="NZ_CP071057.1"/>
</dbReference>
<feature type="region of interest" description="Disordered" evidence="1">
    <location>
        <begin position="27"/>
        <end position="58"/>
    </location>
</feature>
<dbReference type="PROSITE" id="PS51257">
    <property type="entry name" value="PROKAR_LIPOPROTEIN"/>
    <property type="match status" value="1"/>
</dbReference>
<gene>
    <name evidence="2" type="ORF">E5163_00680</name>
</gene>
<reference evidence="2 3" key="1">
    <citation type="journal article" date="2017" name="Int. J. Syst. Evol. Microbiol.">
        <title>Marinicauda algicola sp. nov., isolated from a marine red alga Rhodosorus marinus.</title>
        <authorList>
            <person name="Jeong S.E."/>
            <person name="Jeon S.H."/>
            <person name="Chun B.H."/>
            <person name="Kim D.W."/>
            <person name="Jeon C.O."/>
        </authorList>
    </citation>
    <scope>NUCLEOTIDE SEQUENCE [LARGE SCALE GENOMIC DNA]</scope>
    <source>
        <strain evidence="2 3">JCM 31718</strain>
    </source>
</reference>
<name>A0A4S2H265_9PROT</name>
<feature type="region of interest" description="Disordered" evidence="1">
    <location>
        <begin position="133"/>
        <end position="154"/>
    </location>
</feature>
<evidence type="ECO:0000313" key="3">
    <source>
        <dbReference type="Proteomes" id="UP000308054"/>
    </source>
</evidence>
<evidence type="ECO:0000256" key="1">
    <source>
        <dbReference type="SAM" id="MobiDB-lite"/>
    </source>
</evidence>
<sequence>MRLALAALALLALCACGDQNGPYFAGGNDTASAGEPQEDGAAQDGEDRPAARCSGRQSHPVALTGQEASDRIAIEVDRQTCPEAAALVTLRAGDGTLLVAEAFPLKALALAAPPSRETLHALLSSFTENVTRRPAGELEPLEEATHEGPRDPSAIRLRASPDLYERARSQGGNVICFPIHYENFECVWYDREHGQAIVLYTSGP</sequence>
<evidence type="ECO:0008006" key="4">
    <source>
        <dbReference type="Google" id="ProtNLM"/>
    </source>
</evidence>
<dbReference type="EMBL" id="SRXW01000001">
    <property type="protein sequence ID" value="TGY89690.1"/>
    <property type="molecule type" value="Genomic_DNA"/>
</dbReference>
<evidence type="ECO:0000313" key="2">
    <source>
        <dbReference type="EMBL" id="TGY89690.1"/>
    </source>
</evidence>
<keyword evidence="3" id="KW-1185">Reference proteome</keyword>